<evidence type="ECO:0000256" key="1">
    <source>
        <dbReference type="ARBA" id="ARBA00004141"/>
    </source>
</evidence>
<dbReference type="Pfam" id="PF06271">
    <property type="entry name" value="RDD"/>
    <property type="match status" value="1"/>
</dbReference>
<gene>
    <name evidence="7" type="ORF">QB898_08950</name>
</gene>
<evidence type="ECO:0000256" key="4">
    <source>
        <dbReference type="ARBA" id="ARBA00023136"/>
    </source>
</evidence>
<dbReference type="Proteomes" id="UP001237156">
    <property type="component" value="Unassembled WGS sequence"/>
</dbReference>
<protein>
    <submittedName>
        <fullName evidence="7">RDD family protein</fullName>
    </submittedName>
</protein>
<dbReference type="RefSeq" id="WP_279524663.1">
    <property type="nucleotide sequence ID" value="NZ_JARVII010000017.1"/>
</dbReference>
<comment type="caution">
    <text evidence="7">The sequence shown here is derived from an EMBL/GenBank/DDBJ whole genome shotgun (WGS) entry which is preliminary data.</text>
</comment>
<keyword evidence="4 5" id="KW-0472">Membrane</keyword>
<evidence type="ECO:0000256" key="5">
    <source>
        <dbReference type="SAM" id="Phobius"/>
    </source>
</evidence>
<feature type="transmembrane region" description="Helical" evidence="5">
    <location>
        <begin position="114"/>
        <end position="133"/>
    </location>
</feature>
<dbReference type="InterPro" id="IPR010432">
    <property type="entry name" value="RDD"/>
</dbReference>
<feature type="domain" description="RDD" evidence="6">
    <location>
        <begin position="4"/>
        <end position="149"/>
    </location>
</feature>
<proteinExistence type="predicted"/>
<sequence length="173" mass="19372">MPAPPLRRRMACWLYEGVLMFGVVVAAGLVFSIAAQMRHALEHRHAMQAFLFLVCGIYFCWFWSKGQTLAMKTWRIGITDRQGRPLTQARAAWRYLLCWLWFLPPLALSAPFHLPAAEVGVLTLGWIAVWALLSRFQPEGQFWHDVLAGTRLTDARAPKTPASPAPAANADAA</sequence>
<organism evidence="7 8">
    <name type="scientific">Ottowia cancrivicina</name>
    <dbReference type="NCBI Taxonomy" id="3040346"/>
    <lineage>
        <taxon>Bacteria</taxon>
        <taxon>Pseudomonadati</taxon>
        <taxon>Pseudomonadota</taxon>
        <taxon>Betaproteobacteria</taxon>
        <taxon>Burkholderiales</taxon>
        <taxon>Comamonadaceae</taxon>
        <taxon>Ottowia</taxon>
    </lineage>
</organism>
<comment type="subcellular location">
    <subcellularLocation>
        <location evidence="1">Membrane</location>
        <topology evidence="1">Multi-pass membrane protein</topology>
    </subcellularLocation>
</comment>
<keyword evidence="2 5" id="KW-0812">Transmembrane</keyword>
<dbReference type="EMBL" id="JARVII010000017">
    <property type="protein sequence ID" value="MDG9699833.1"/>
    <property type="molecule type" value="Genomic_DNA"/>
</dbReference>
<dbReference type="GO" id="GO:0016020">
    <property type="term" value="C:membrane"/>
    <property type="evidence" value="ECO:0007669"/>
    <property type="project" value="UniProtKB-SubCell"/>
</dbReference>
<keyword evidence="3 5" id="KW-1133">Transmembrane helix</keyword>
<name>A0AAW6RLH8_9BURK</name>
<feature type="transmembrane region" description="Helical" evidence="5">
    <location>
        <begin position="46"/>
        <end position="64"/>
    </location>
</feature>
<reference evidence="7 8" key="1">
    <citation type="submission" date="2023-04" db="EMBL/GenBank/DDBJ databases">
        <title>Ottowia paracancer sp. nov., isolated from human stomach.</title>
        <authorList>
            <person name="Song Y."/>
        </authorList>
    </citation>
    <scope>NUCLEOTIDE SEQUENCE [LARGE SCALE GENOMIC DNA]</scope>
    <source>
        <strain evidence="7 8">10c7w1</strain>
    </source>
</reference>
<feature type="transmembrane region" description="Helical" evidence="5">
    <location>
        <begin position="12"/>
        <end position="34"/>
    </location>
</feature>
<feature type="transmembrane region" description="Helical" evidence="5">
    <location>
        <begin position="91"/>
        <end position="108"/>
    </location>
</feature>
<evidence type="ECO:0000256" key="2">
    <source>
        <dbReference type="ARBA" id="ARBA00022692"/>
    </source>
</evidence>
<dbReference type="AlphaFoldDB" id="A0AAW6RLH8"/>
<evidence type="ECO:0000256" key="3">
    <source>
        <dbReference type="ARBA" id="ARBA00022989"/>
    </source>
</evidence>
<keyword evidence="8" id="KW-1185">Reference proteome</keyword>
<evidence type="ECO:0000313" key="7">
    <source>
        <dbReference type="EMBL" id="MDG9699833.1"/>
    </source>
</evidence>
<evidence type="ECO:0000259" key="6">
    <source>
        <dbReference type="Pfam" id="PF06271"/>
    </source>
</evidence>
<evidence type="ECO:0000313" key="8">
    <source>
        <dbReference type="Proteomes" id="UP001237156"/>
    </source>
</evidence>
<accession>A0AAW6RLH8</accession>